<accession>A0A9D1NKU5</accession>
<comment type="caution">
    <text evidence="1">The sequence shown here is derived from an EMBL/GenBank/DDBJ whole genome shotgun (WGS) entry which is preliminary data.</text>
</comment>
<evidence type="ECO:0000313" key="2">
    <source>
        <dbReference type="Proteomes" id="UP000886812"/>
    </source>
</evidence>
<evidence type="ECO:0000313" key="1">
    <source>
        <dbReference type="EMBL" id="HIV04760.1"/>
    </source>
</evidence>
<dbReference type="EMBL" id="DVOG01000170">
    <property type="protein sequence ID" value="HIV04760.1"/>
    <property type="molecule type" value="Genomic_DNA"/>
</dbReference>
<name>A0A9D1NKU5_9BACT</name>
<proteinExistence type="predicted"/>
<dbReference type="Gene3D" id="1.25.40.10">
    <property type="entry name" value="Tetratricopeptide repeat domain"/>
    <property type="match status" value="2"/>
</dbReference>
<gene>
    <name evidence="1" type="ORF">IAC75_06415</name>
</gene>
<dbReference type="SUPFAM" id="SSF48452">
    <property type="entry name" value="TPR-like"/>
    <property type="match status" value="1"/>
</dbReference>
<protein>
    <recommendedName>
        <fullName evidence="3">Tetratricopeptide repeat protein</fullName>
    </recommendedName>
</protein>
<dbReference type="InterPro" id="IPR011990">
    <property type="entry name" value="TPR-like_helical_dom_sf"/>
</dbReference>
<sequence>MSTFSFPAPETYGQSLPTARTVPAAASAEVSENGELFNLITLAELTLYKNPKDVVAAAERLLGKTDIITDEQLRTSVRLALAEASAEPENFPQIRSRLFKKISLRFTDIADEARKHKNYKAALNAAQIAAKADPKNLRARLILAILVDAGGDPATALKLMHAGLKFIDLDAPVTASYFSKYFEMLSALQQDFVASDQAQKILKNPTVPAQTRRLVALAGAFALYNRGLYGESLDLIARERVDDSVQGRILKARNLFAAGKRAEAAALLEESIRQFPAEKREPIFNQLSRFSSETGDYRNVLDVARRQLEENPDVLGPRLRRLFAYEQLGDGEAFDAELESIFAQFSGSQSALVALSNFAAEQGLPDLALRCMNTARSRNFDTALFVAATVEALVAAERPADAISVYMQVSGANPHAFEGFETALSAVLASAYAEAAKRESDPAKAEPLRAHSELLLNQFLDDGAASPENFLAVIRHFRRIGRDDIAGKVATAALKKFPWHSQIRADWISLQLAEPEALARISVPAEVRTLAQMRRPNPSVWKEVLAWLDATEEASDDGWSAAPAAAGVSAEERDALRALVAPLAQ</sequence>
<reference evidence="1" key="2">
    <citation type="journal article" date="2021" name="PeerJ">
        <title>Extensive microbial diversity within the chicken gut microbiome revealed by metagenomics and culture.</title>
        <authorList>
            <person name="Gilroy R."/>
            <person name="Ravi A."/>
            <person name="Getino M."/>
            <person name="Pursley I."/>
            <person name="Horton D.L."/>
            <person name="Alikhan N.F."/>
            <person name="Baker D."/>
            <person name="Gharbi K."/>
            <person name="Hall N."/>
            <person name="Watson M."/>
            <person name="Adriaenssens E.M."/>
            <person name="Foster-Nyarko E."/>
            <person name="Jarju S."/>
            <person name="Secka A."/>
            <person name="Antonio M."/>
            <person name="Oren A."/>
            <person name="Chaudhuri R.R."/>
            <person name="La Ragione R."/>
            <person name="Hildebrand F."/>
            <person name="Pallen M.J."/>
        </authorList>
    </citation>
    <scope>NUCLEOTIDE SEQUENCE</scope>
    <source>
        <strain evidence="1">10669</strain>
    </source>
</reference>
<organism evidence="1 2">
    <name type="scientific">Candidatus Spyradosoma merdigallinarum</name>
    <dbReference type="NCBI Taxonomy" id="2840950"/>
    <lineage>
        <taxon>Bacteria</taxon>
        <taxon>Pseudomonadati</taxon>
        <taxon>Verrucomicrobiota</taxon>
        <taxon>Opitutia</taxon>
        <taxon>Opitutia incertae sedis</taxon>
        <taxon>Candidatus Spyradosoma</taxon>
    </lineage>
</organism>
<evidence type="ECO:0008006" key="3">
    <source>
        <dbReference type="Google" id="ProtNLM"/>
    </source>
</evidence>
<reference evidence="1" key="1">
    <citation type="submission" date="2020-10" db="EMBL/GenBank/DDBJ databases">
        <authorList>
            <person name="Gilroy R."/>
        </authorList>
    </citation>
    <scope>NUCLEOTIDE SEQUENCE</scope>
    <source>
        <strain evidence="1">10669</strain>
    </source>
</reference>
<dbReference type="AlphaFoldDB" id="A0A9D1NKU5"/>
<dbReference type="Proteomes" id="UP000886812">
    <property type="component" value="Unassembled WGS sequence"/>
</dbReference>